<protein>
    <recommendedName>
        <fullName evidence="4">Cold regulated protein 27</fullName>
    </recommendedName>
</protein>
<dbReference type="InParanoid" id="A0A7N2MXN5"/>
<dbReference type="EMBL" id="LRBV02000011">
    <property type="status" value="NOT_ANNOTATED_CDS"/>
    <property type="molecule type" value="Genomic_DNA"/>
</dbReference>
<dbReference type="InterPro" id="IPR044678">
    <property type="entry name" value="COR27/28"/>
</dbReference>
<evidence type="ECO:0000256" key="1">
    <source>
        <dbReference type="SAM" id="MobiDB-lite"/>
    </source>
</evidence>
<reference evidence="2" key="2">
    <citation type="submission" date="2021-01" db="UniProtKB">
        <authorList>
            <consortium name="EnsemblPlants"/>
        </authorList>
    </citation>
    <scope>IDENTIFICATION</scope>
</reference>
<evidence type="ECO:0000313" key="2">
    <source>
        <dbReference type="EnsemblPlants" id="QL11p035325:mrna"/>
    </source>
</evidence>
<dbReference type="GeneID" id="115967252"/>
<dbReference type="PANTHER" id="PTHR33676:SF17">
    <property type="entry name" value="COLD-REGULATED PROTEIN 28"/>
    <property type="match status" value="1"/>
</dbReference>
<dbReference type="AlphaFoldDB" id="A0A7N2MXN5"/>
<organism evidence="2 3">
    <name type="scientific">Quercus lobata</name>
    <name type="common">Valley oak</name>
    <dbReference type="NCBI Taxonomy" id="97700"/>
    <lineage>
        <taxon>Eukaryota</taxon>
        <taxon>Viridiplantae</taxon>
        <taxon>Streptophyta</taxon>
        <taxon>Embryophyta</taxon>
        <taxon>Tracheophyta</taxon>
        <taxon>Spermatophyta</taxon>
        <taxon>Magnoliopsida</taxon>
        <taxon>eudicotyledons</taxon>
        <taxon>Gunneridae</taxon>
        <taxon>Pentapetalae</taxon>
        <taxon>rosids</taxon>
        <taxon>fabids</taxon>
        <taxon>Fagales</taxon>
        <taxon>Fagaceae</taxon>
        <taxon>Quercus</taxon>
    </lineage>
</organism>
<gene>
    <name evidence="2" type="primary">LOC115967252</name>
</gene>
<evidence type="ECO:0000313" key="3">
    <source>
        <dbReference type="Proteomes" id="UP000594261"/>
    </source>
</evidence>
<accession>A0A7N2MXN5</accession>
<reference evidence="2 3" key="1">
    <citation type="journal article" date="2016" name="G3 (Bethesda)">
        <title>First Draft Assembly and Annotation of the Genome of a California Endemic Oak Quercus lobata Nee (Fagaceae).</title>
        <authorList>
            <person name="Sork V.L."/>
            <person name="Fitz-Gibbon S.T."/>
            <person name="Puiu D."/>
            <person name="Crepeau M."/>
            <person name="Gugger P.F."/>
            <person name="Sherman R."/>
            <person name="Stevens K."/>
            <person name="Langley C.H."/>
            <person name="Pellegrini M."/>
            <person name="Salzberg S.L."/>
        </authorList>
    </citation>
    <scope>NUCLEOTIDE SEQUENCE [LARGE SCALE GENOMIC DNA]</scope>
    <source>
        <strain evidence="2 3">cv. SW786</strain>
    </source>
</reference>
<dbReference type="PANTHER" id="PTHR33676">
    <property type="entry name" value="COLD REGULATED PROTEIN 27"/>
    <property type="match status" value="1"/>
</dbReference>
<dbReference type="Gramene" id="QL11p035325:mrna">
    <property type="protein sequence ID" value="QL11p035325:mrna"/>
    <property type="gene ID" value="QL11p035325"/>
</dbReference>
<name>A0A7N2MXN5_QUELO</name>
<keyword evidence="3" id="KW-1185">Reference proteome</keyword>
<evidence type="ECO:0008006" key="4">
    <source>
        <dbReference type="Google" id="ProtNLM"/>
    </source>
</evidence>
<dbReference type="OMA" id="LPAKGHN"/>
<proteinExistence type="predicted"/>
<dbReference type="GO" id="GO:0042752">
    <property type="term" value="P:regulation of circadian rhythm"/>
    <property type="evidence" value="ECO:0007669"/>
    <property type="project" value="InterPro"/>
</dbReference>
<feature type="region of interest" description="Disordered" evidence="1">
    <location>
        <begin position="25"/>
        <end position="56"/>
    </location>
</feature>
<dbReference type="GO" id="GO:0009409">
    <property type="term" value="P:response to cold"/>
    <property type="evidence" value="ECO:0007669"/>
    <property type="project" value="InterPro"/>
</dbReference>
<sequence>MGENLRPNIPDPDATRGCRVELTRTNSDSSAITVDAVASTQPSSPHSQIPPPKGHLTEWTDEKHSSYLGSLEASFVTELHRSMHLRGLRSQDNMWRASSSEKPQAKTRNSSDQFFVLRDGCWQKINFKRNDDFSDSTADSHVVLGTPWIRRFTSSSKQRTVRSPDARGHGMVCNKAVLLKENFTSSCGSSRGLEQHSVCRPCHQDLVGNITEVSDQNFEDEDQGEMSSHASMVKRLKTASVDATNNDQVVPLGKFRMTDVATVSNASSEREQEGTYELLSEHPESFVCPKSDLHYCLKGS</sequence>
<dbReference type="OrthoDB" id="1104553at2759"/>
<dbReference type="RefSeq" id="XP_030942174.1">
    <property type="nucleotide sequence ID" value="XM_031086314.1"/>
</dbReference>
<dbReference type="EnsemblPlants" id="QL11p035325:mrna">
    <property type="protein sequence ID" value="QL11p035325:mrna"/>
    <property type="gene ID" value="QL11p035325"/>
</dbReference>
<dbReference type="KEGG" id="qlo:115967252"/>
<dbReference type="FunCoup" id="A0A7N2MXN5">
    <property type="interactions" value="142"/>
</dbReference>
<dbReference type="Proteomes" id="UP000594261">
    <property type="component" value="Chromosome 11"/>
</dbReference>